<keyword evidence="1" id="KW-0812">Transmembrane</keyword>
<feature type="transmembrane region" description="Helical" evidence="1">
    <location>
        <begin position="256"/>
        <end position="277"/>
    </location>
</feature>
<accession>A0ABY8UTR1</accession>
<keyword evidence="3" id="KW-1185">Reference proteome</keyword>
<keyword evidence="1" id="KW-0472">Membrane</keyword>
<dbReference type="PANTHER" id="PTHR38457">
    <property type="entry name" value="REGULATOR ABRB-RELATED"/>
    <property type="match status" value="1"/>
</dbReference>
<proteinExistence type="predicted"/>
<gene>
    <name evidence="2" type="ORF">QNI29_13755</name>
</gene>
<name>A0ABY8UTR1_9BACI</name>
<dbReference type="PIRSF" id="PIRSF038991">
    <property type="entry name" value="Protein_AbrB"/>
    <property type="match status" value="1"/>
</dbReference>
<feature type="transmembrane region" description="Helical" evidence="1">
    <location>
        <begin position="199"/>
        <end position="217"/>
    </location>
</feature>
<feature type="transmembrane region" description="Helical" evidence="1">
    <location>
        <begin position="319"/>
        <end position="337"/>
    </location>
</feature>
<feature type="transmembrane region" description="Helical" evidence="1">
    <location>
        <begin position="177"/>
        <end position="192"/>
    </location>
</feature>
<reference evidence="2 3" key="1">
    <citation type="submission" date="2023-05" db="EMBL/GenBank/DDBJ databases">
        <title>Comparative genomics reveals the evidence of polycyclic aromatic hydrocarbons degradation in moderately halophilic genus Pontibacillus.</title>
        <authorList>
            <person name="Yang H."/>
            <person name="Qian Z."/>
        </authorList>
    </citation>
    <scope>NUCLEOTIDE SEQUENCE [LARGE SCALE GENOMIC DNA]</scope>
    <source>
        <strain evidence="3">HN14</strain>
    </source>
</reference>
<evidence type="ECO:0000313" key="2">
    <source>
        <dbReference type="EMBL" id="WIF96813.1"/>
    </source>
</evidence>
<evidence type="ECO:0000313" key="3">
    <source>
        <dbReference type="Proteomes" id="UP001236652"/>
    </source>
</evidence>
<dbReference type="Proteomes" id="UP001236652">
    <property type="component" value="Chromosome"/>
</dbReference>
<organism evidence="2 3">
    <name type="scientific">Pontibacillus chungwhensis</name>
    <dbReference type="NCBI Taxonomy" id="265426"/>
    <lineage>
        <taxon>Bacteria</taxon>
        <taxon>Bacillati</taxon>
        <taxon>Bacillota</taxon>
        <taxon>Bacilli</taxon>
        <taxon>Bacillales</taxon>
        <taxon>Bacillaceae</taxon>
        <taxon>Pontibacillus</taxon>
    </lineage>
</organism>
<dbReference type="Pfam" id="PF05145">
    <property type="entry name" value="AbrB"/>
    <property type="match status" value="1"/>
</dbReference>
<dbReference type="EMBL" id="CP126446">
    <property type="protein sequence ID" value="WIF96813.1"/>
    <property type="molecule type" value="Genomic_DNA"/>
</dbReference>
<dbReference type="PANTHER" id="PTHR38457:SF1">
    <property type="entry name" value="REGULATOR ABRB-RELATED"/>
    <property type="match status" value="1"/>
</dbReference>
<feature type="transmembrane region" description="Helical" evidence="1">
    <location>
        <begin position="79"/>
        <end position="100"/>
    </location>
</feature>
<keyword evidence="1" id="KW-1133">Transmembrane helix</keyword>
<evidence type="ECO:0000256" key="1">
    <source>
        <dbReference type="SAM" id="Phobius"/>
    </source>
</evidence>
<sequence length="343" mass="37183">MTLLKTYIIASIGSLLFYFFQLPLPWVLGAVFALLLYKVTVAASLDSSPILKQVSFALLGIQLGSAFTKGTFTEIGPYLFPYLLFSILLISISLLNGYLVSKWSNVQKDTSMLATIPGGLSASIALSDALESNTVLVTIFHTIRLMAVLFIIPFIATHFLSGGDSSGSFSLPDASEGAWYTLIIYIACFFLARKLNNKIPAALVIVPMILVGTLQSIGMPMYILPSFLFVLAQVTLGVDLGHKVSVKDIRKAGKYCLIYFGLSLWLILLSFGFGYLFSKWMGVSFATGVLSVAPGGLLEMALTAQSVGGDPAIVSSLQLVRLLIVVMIVPIGLKWFLEKRSYS</sequence>
<dbReference type="InterPro" id="IPR017516">
    <property type="entry name" value="AbrB_dup"/>
</dbReference>
<dbReference type="InterPro" id="IPR007820">
    <property type="entry name" value="AbrB_fam"/>
</dbReference>
<feature type="transmembrane region" description="Helical" evidence="1">
    <location>
        <begin position="135"/>
        <end position="157"/>
    </location>
</feature>
<dbReference type="NCBIfam" id="TIGR03082">
    <property type="entry name" value="Gneg_AbrB_dup"/>
    <property type="match status" value="2"/>
</dbReference>
<protein>
    <submittedName>
        <fullName evidence="2">AbrB family transcriptional regulator</fullName>
    </submittedName>
</protein>
<feature type="transmembrane region" description="Helical" evidence="1">
    <location>
        <begin position="6"/>
        <end position="37"/>
    </location>
</feature>
<dbReference type="RefSeq" id="WP_231417077.1">
    <property type="nucleotide sequence ID" value="NZ_CP126446.1"/>
</dbReference>